<dbReference type="eggNOG" id="COG1396">
    <property type="taxonomic scope" value="Bacteria"/>
</dbReference>
<dbReference type="SUPFAM" id="SSF47413">
    <property type="entry name" value="lambda repressor-like DNA-binding domains"/>
    <property type="match status" value="1"/>
</dbReference>
<dbReference type="Gene3D" id="2.30.110.10">
    <property type="entry name" value="Electron Transport, Fmn-binding Protein, Chain A"/>
    <property type="match status" value="1"/>
</dbReference>
<proteinExistence type="predicted"/>
<reference evidence="3 4" key="1">
    <citation type="journal article" date="2012" name="J. Bacteriol.">
        <title>Whole-Genome Sequence of Nocardiopsis alba Strain ATCC BAA-2165, Associated with Honeybees.</title>
        <authorList>
            <person name="Qiao J."/>
            <person name="Chen L."/>
            <person name="Li Y."/>
            <person name="Wang J."/>
            <person name="Zhang W."/>
            <person name="Chen S."/>
        </authorList>
    </citation>
    <scope>NUCLEOTIDE SEQUENCE [LARGE SCALE GENOMIC DNA]</scope>
    <source>
        <strain evidence="4">ATCC BAA-2165 / BE74</strain>
    </source>
</reference>
<reference evidence="4" key="2">
    <citation type="submission" date="2012-08" db="EMBL/GenBank/DDBJ databases">
        <title>Whole-genome sequence of Nocardiopsis alba strain ATCC BAA-2165 associated with honeybees.</title>
        <authorList>
            <person name="Qiao J."/>
            <person name="Chen L."/>
            <person name="Li Y."/>
            <person name="Wang J."/>
            <person name="Zhang W."/>
            <person name="Chen S."/>
        </authorList>
    </citation>
    <scope>NUCLEOTIDE SEQUENCE [LARGE SCALE GENOMIC DNA]</scope>
    <source>
        <strain evidence="4">ATCC BAA-2165 / BE74</strain>
    </source>
</reference>
<dbReference type="SMART" id="SM00530">
    <property type="entry name" value="HTH_XRE"/>
    <property type="match status" value="1"/>
</dbReference>
<dbReference type="SUPFAM" id="SSF50475">
    <property type="entry name" value="FMN-binding split barrel"/>
    <property type="match status" value="1"/>
</dbReference>
<evidence type="ECO:0000313" key="3">
    <source>
        <dbReference type="EMBL" id="AFR06635.1"/>
    </source>
</evidence>
<dbReference type="CDD" id="cd00093">
    <property type="entry name" value="HTH_XRE"/>
    <property type="match status" value="1"/>
</dbReference>
<protein>
    <submittedName>
        <fullName evidence="3">Helix-turn-helix family protein</fullName>
    </submittedName>
</protein>
<feature type="compositionally biased region" description="Basic and acidic residues" evidence="1">
    <location>
        <begin position="1"/>
        <end position="11"/>
    </location>
</feature>
<gene>
    <name evidence="3" type="ordered locus">B005_4252</name>
</gene>
<evidence type="ECO:0000259" key="2">
    <source>
        <dbReference type="PROSITE" id="PS50943"/>
    </source>
</evidence>
<dbReference type="Pfam" id="PF12900">
    <property type="entry name" value="Pyridox_ox_2"/>
    <property type="match status" value="1"/>
</dbReference>
<feature type="region of interest" description="Disordered" evidence="1">
    <location>
        <begin position="1"/>
        <end position="31"/>
    </location>
</feature>
<evidence type="ECO:0000313" key="4">
    <source>
        <dbReference type="Proteomes" id="UP000003779"/>
    </source>
</evidence>
<dbReference type="eggNOG" id="COG3467">
    <property type="taxonomic scope" value="Bacteria"/>
</dbReference>
<dbReference type="InterPro" id="IPR012349">
    <property type="entry name" value="Split_barrel_FMN-bd"/>
</dbReference>
<sequence length="251" mass="27537">MRVEGFREHSPSPRSRSMGHQGAAIPDGGDLGHRAAARRRELGLTREQVAERADMDPGYVAYLEEHTPRMTRPALYRLAEALNTTQDHLLGTDTDLPPGAMATEVPLPRTTVLSSRRCLELIEPGGVGRVGLVTGESTPVILPVNYLFHEGAIVFRTKDDGVIGERLPQDIAFEVDRVDGVMSQGWSVLVRGRAEAVTDRALEEELRAHAPVRPWAGGERDLFVRVVPEEIGGREVSGRVPHAREVGPPER</sequence>
<dbReference type="STRING" id="1205910.B005_4252"/>
<dbReference type="AlphaFoldDB" id="J7L5E2"/>
<dbReference type="Pfam" id="PF13560">
    <property type="entry name" value="HTH_31"/>
    <property type="match status" value="1"/>
</dbReference>
<evidence type="ECO:0000256" key="1">
    <source>
        <dbReference type="SAM" id="MobiDB-lite"/>
    </source>
</evidence>
<dbReference type="Gene3D" id="1.10.260.40">
    <property type="entry name" value="lambda repressor-like DNA-binding domains"/>
    <property type="match status" value="1"/>
</dbReference>
<dbReference type="Proteomes" id="UP000003779">
    <property type="component" value="Chromosome"/>
</dbReference>
<name>J7L5E2_NOCAA</name>
<dbReference type="GO" id="GO:0003677">
    <property type="term" value="F:DNA binding"/>
    <property type="evidence" value="ECO:0007669"/>
    <property type="project" value="InterPro"/>
</dbReference>
<dbReference type="KEGG" id="nal:B005_4252"/>
<organism evidence="3 4">
    <name type="scientific">Nocardiopsis alba (strain ATCC BAA-2165 / BE74)</name>
    <dbReference type="NCBI Taxonomy" id="1205910"/>
    <lineage>
        <taxon>Bacteria</taxon>
        <taxon>Bacillati</taxon>
        <taxon>Actinomycetota</taxon>
        <taxon>Actinomycetes</taxon>
        <taxon>Streptosporangiales</taxon>
        <taxon>Nocardiopsidaceae</taxon>
        <taxon>Nocardiopsis</taxon>
    </lineage>
</organism>
<dbReference type="PROSITE" id="PS50943">
    <property type="entry name" value="HTH_CROC1"/>
    <property type="match status" value="1"/>
</dbReference>
<dbReference type="EMBL" id="CP003788">
    <property type="protein sequence ID" value="AFR06635.1"/>
    <property type="molecule type" value="Genomic_DNA"/>
</dbReference>
<dbReference type="HOGENOM" id="CLU_078523_0_0_11"/>
<dbReference type="InterPro" id="IPR001387">
    <property type="entry name" value="Cro/C1-type_HTH"/>
</dbReference>
<dbReference type="InterPro" id="IPR024747">
    <property type="entry name" value="Pyridox_Oxase-rel"/>
</dbReference>
<dbReference type="PATRIC" id="fig|1205910.3.peg.4029"/>
<dbReference type="InterPro" id="IPR010982">
    <property type="entry name" value="Lambda_DNA-bd_dom_sf"/>
</dbReference>
<feature type="domain" description="HTH cro/C1-type" evidence="2">
    <location>
        <begin position="37"/>
        <end position="89"/>
    </location>
</feature>
<accession>J7L5E2</accession>